<dbReference type="RefSeq" id="XP_019038496.1">
    <property type="nucleotide sequence ID" value="XM_019184177.1"/>
</dbReference>
<protein>
    <recommendedName>
        <fullName evidence="4">NADH-ubiquinone oxidoreductase 9.5 kDa subunit</fullName>
    </recommendedName>
</protein>
<dbReference type="PANTHER" id="PTHR38488:SF1">
    <property type="entry name" value="OXIDOREDUCTASE 9.5 KDA SUBUNIT, PUTATIVE (AFU_ORTHOLOGUE AFUA_5G08980)-RELATED"/>
    <property type="match status" value="1"/>
</dbReference>
<dbReference type="InterPro" id="IPR039961">
    <property type="entry name" value="Nuo9.5"/>
</dbReference>
<evidence type="ECO:0008006" key="4">
    <source>
        <dbReference type="Google" id="ProtNLM"/>
    </source>
</evidence>
<keyword evidence="1" id="KW-0472">Membrane</keyword>
<evidence type="ECO:0000313" key="3">
    <source>
        <dbReference type="Proteomes" id="UP000094112"/>
    </source>
</evidence>
<dbReference type="STRING" id="683960.A0A1E3P1D2"/>
<proteinExistence type="predicted"/>
<dbReference type="EMBL" id="KV454211">
    <property type="protein sequence ID" value="ODQ59289.1"/>
    <property type="molecule type" value="Genomic_DNA"/>
</dbReference>
<accession>A0A1E3P1D2</accession>
<evidence type="ECO:0000313" key="2">
    <source>
        <dbReference type="EMBL" id="ODQ59289.1"/>
    </source>
</evidence>
<dbReference type="CDD" id="cd22903">
    <property type="entry name" value="NI9M"/>
    <property type="match status" value="1"/>
</dbReference>
<dbReference type="GeneID" id="30201423"/>
<sequence length="81" mass="9631">MTTVYGDYPVYYKQPIRWLRYHAHTRPHLYYSVVLGLGVPALALILTPLRRRYLYPDHEVVPNGYPLPKRKRDLTLQGYDD</sequence>
<feature type="transmembrane region" description="Helical" evidence="1">
    <location>
        <begin position="29"/>
        <end position="49"/>
    </location>
</feature>
<reference evidence="2 3" key="1">
    <citation type="journal article" date="2016" name="Proc. Natl. Acad. Sci. U.S.A.">
        <title>Comparative genomics of biotechnologically important yeasts.</title>
        <authorList>
            <person name="Riley R."/>
            <person name="Haridas S."/>
            <person name="Wolfe K.H."/>
            <person name="Lopes M.R."/>
            <person name="Hittinger C.T."/>
            <person name="Goeker M."/>
            <person name="Salamov A.A."/>
            <person name="Wisecaver J.H."/>
            <person name="Long T.M."/>
            <person name="Calvey C.H."/>
            <person name="Aerts A.L."/>
            <person name="Barry K.W."/>
            <person name="Choi C."/>
            <person name="Clum A."/>
            <person name="Coughlan A.Y."/>
            <person name="Deshpande S."/>
            <person name="Douglass A.P."/>
            <person name="Hanson S.J."/>
            <person name="Klenk H.-P."/>
            <person name="LaButti K.M."/>
            <person name="Lapidus A."/>
            <person name="Lindquist E.A."/>
            <person name="Lipzen A.M."/>
            <person name="Meier-Kolthoff J.P."/>
            <person name="Ohm R.A."/>
            <person name="Otillar R.P."/>
            <person name="Pangilinan J.L."/>
            <person name="Peng Y."/>
            <person name="Rokas A."/>
            <person name="Rosa C.A."/>
            <person name="Scheuner C."/>
            <person name="Sibirny A.A."/>
            <person name="Slot J.C."/>
            <person name="Stielow J.B."/>
            <person name="Sun H."/>
            <person name="Kurtzman C.P."/>
            <person name="Blackwell M."/>
            <person name="Grigoriev I.V."/>
            <person name="Jeffries T.W."/>
        </authorList>
    </citation>
    <scope>NUCLEOTIDE SEQUENCE [LARGE SCALE GENOMIC DNA]</scope>
    <source>
        <strain evidence="3">ATCC 58044 / CBS 1984 / NCYC 433 / NRRL Y-366-8</strain>
    </source>
</reference>
<dbReference type="Proteomes" id="UP000094112">
    <property type="component" value="Unassembled WGS sequence"/>
</dbReference>
<dbReference type="PANTHER" id="PTHR38488">
    <property type="entry name" value="OXIDOREDUCTASE 9.5 KDA SUBUNIT, PUTATIVE (AFU_ORTHOLOGUE AFUA_5G08980)-RELATED"/>
    <property type="match status" value="1"/>
</dbReference>
<keyword evidence="1" id="KW-0812">Transmembrane</keyword>
<organism evidence="2 3">
    <name type="scientific">Wickerhamomyces anomalus (strain ATCC 58044 / CBS 1984 / NCYC 433 / NRRL Y-366-8)</name>
    <name type="common">Yeast</name>
    <name type="synonym">Hansenula anomala</name>
    <dbReference type="NCBI Taxonomy" id="683960"/>
    <lineage>
        <taxon>Eukaryota</taxon>
        <taxon>Fungi</taxon>
        <taxon>Dikarya</taxon>
        <taxon>Ascomycota</taxon>
        <taxon>Saccharomycotina</taxon>
        <taxon>Saccharomycetes</taxon>
        <taxon>Phaffomycetales</taxon>
        <taxon>Wickerhamomycetaceae</taxon>
        <taxon>Wickerhamomyces</taxon>
    </lineage>
</organism>
<name>A0A1E3P1D2_WICAA</name>
<gene>
    <name evidence="2" type="ORF">WICANDRAFT_69651</name>
</gene>
<dbReference type="AlphaFoldDB" id="A0A1E3P1D2"/>
<evidence type="ECO:0000256" key="1">
    <source>
        <dbReference type="SAM" id="Phobius"/>
    </source>
</evidence>
<dbReference type="OrthoDB" id="2093409at2759"/>
<keyword evidence="3" id="KW-1185">Reference proteome</keyword>
<keyword evidence="1" id="KW-1133">Transmembrane helix</keyword>